<dbReference type="EMBL" id="JBEDNZ010000013">
    <property type="protein sequence ID" value="KAL0830500.1"/>
    <property type="molecule type" value="Genomic_DNA"/>
</dbReference>
<name>A0ABD0T1W2_LOXSC</name>
<comment type="caution">
    <text evidence="2">The sequence shown here is derived from an EMBL/GenBank/DDBJ whole genome shotgun (WGS) entry which is preliminary data.</text>
</comment>
<dbReference type="Proteomes" id="UP001549921">
    <property type="component" value="Unassembled WGS sequence"/>
</dbReference>
<proteinExistence type="predicted"/>
<dbReference type="PANTHER" id="PTHR11008:SF41">
    <property type="entry name" value="RE70318P"/>
    <property type="match status" value="1"/>
</dbReference>
<dbReference type="SMART" id="SM00700">
    <property type="entry name" value="JHBP"/>
    <property type="match status" value="1"/>
</dbReference>
<feature type="signal peptide" evidence="1">
    <location>
        <begin position="1"/>
        <end position="19"/>
    </location>
</feature>
<keyword evidence="1" id="KW-0732">Signal</keyword>
<dbReference type="PANTHER" id="PTHR11008">
    <property type="entry name" value="PROTEIN TAKEOUT-LIKE PROTEIN"/>
    <property type="match status" value="1"/>
</dbReference>
<feature type="chain" id="PRO_5044776607" evidence="1">
    <location>
        <begin position="20"/>
        <end position="259"/>
    </location>
</feature>
<sequence length="259" mass="28861">MYLKRTLVVLCTVLVLGSAAFVDNIPKCGAKDTDCHRQSFQYVIREGSKTGIPEANIAPFDPLELKQELNIPIRDIVQLHFGDGVVKGLSKCVINDFVTNVEQGKASLDITCNFTVKGHYKANSSSPVIKSLLGGESVHGDGRVKIKIVKLNLKLDFDFIVDKRNGDTYFKRKGNNIKFKYDVLGQVMFAADGLYLGDRDASELLTNMLNQNWKLVMASVGDDIMKDSMGAVEEFVRNFFENVPTKYFITDDLTPYASN</sequence>
<dbReference type="Gene3D" id="3.15.10.30">
    <property type="entry name" value="Haemolymph juvenile hormone binding protein"/>
    <property type="match status" value="1"/>
</dbReference>
<evidence type="ECO:0000313" key="3">
    <source>
        <dbReference type="Proteomes" id="UP001549921"/>
    </source>
</evidence>
<dbReference type="Pfam" id="PF06585">
    <property type="entry name" value="JHBP"/>
    <property type="match status" value="1"/>
</dbReference>
<dbReference type="AlphaFoldDB" id="A0ABD0T1W2"/>
<protein>
    <submittedName>
        <fullName evidence="2">Uncharacterized protein</fullName>
    </submittedName>
</protein>
<dbReference type="InterPro" id="IPR010562">
    <property type="entry name" value="Haemolymph_juvenile_hormone-bd"/>
</dbReference>
<gene>
    <name evidence="2" type="ORF">ABMA28_002663</name>
</gene>
<organism evidence="2 3">
    <name type="scientific">Loxostege sticticalis</name>
    <name type="common">Beet webworm moth</name>
    <dbReference type="NCBI Taxonomy" id="481309"/>
    <lineage>
        <taxon>Eukaryota</taxon>
        <taxon>Metazoa</taxon>
        <taxon>Ecdysozoa</taxon>
        <taxon>Arthropoda</taxon>
        <taxon>Hexapoda</taxon>
        <taxon>Insecta</taxon>
        <taxon>Pterygota</taxon>
        <taxon>Neoptera</taxon>
        <taxon>Endopterygota</taxon>
        <taxon>Lepidoptera</taxon>
        <taxon>Glossata</taxon>
        <taxon>Ditrysia</taxon>
        <taxon>Pyraloidea</taxon>
        <taxon>Crambidae</taxon>
        <taxon>Pyraustinae</taxon>
        <taxon>Loxostege</taxon>
    </lineage>
</organism>
<evidence type="ECO:0000256" key="1">
    <source>
        <dbReference type="SAM" id="SignalP"/>
    </source>
</evidence>
<dbReference type="InterPro" id="IPR038606">
    <property type="entry name" value="To_sf"/>
</dbReference>
<reference evidence="2 3" key="1">
    <citation type="submission" date="2024-06" db="EMBL/GenBank/DDBJ databases">
        <title>A chromosome-level genome assembly of beet webworm, Loxostege sticticalis.</title>
        <authorList>
            <person name="Zhang Y."/>
        </authorList>
    </citation>
    <scope>NUCLEOTIDE SEQUENCE [LARGE SCALE GENOMIC DNA]</scope>
    <source>
        <strain evidence="2">AQ028</strain>
        <tissue evidence="2">Male pupae</tissue>
    </source>
</reference>
<accession>A0ABD0T1W2</accession>
<evidence type="ECO:0000313" key="2">
    <source>
        <dbReference type="EMBL" id="KAL0830500.1"/>
    </source>
</evidence>